<reference evidence="2" key="3">
    <citation type="submission" date="2019-02" db="EMBL/GenBank/DDBJ databases">
        <authorList>
            <person name="Buron G."/>
            <person name="Chaylann A."/>
            <person name="Dolejs I."/>
            <person name="Forster J."/>
            <person name="Miks M.H."/>
        </authorList>
    </citation>
    <scope>NUCLEOTIDE SEQUENCE</scope>
    <source>
        <strain evidence="2">DSM 10551</strain>
    </source>
</reference>
<evidence type="ECO:0000313" key="4">
    <source>
        <dbReference type="Proteomes" id="UP000294668"/>
    </source>
</evidence>
<evidence type="ECO:0000313" key="3">
    <source>
        <dbReference type="Proteomes" id="UP000214739"/>
    </source>
</evidence>
<sequence>MTTATMKYYFTRTPVNRVVQKFYIGSTYGYALQLNNPSGSNDPTPNVVLSRGLLPTDGTKEIRLTDYMYLNNFGHGQTLEFFNWNGQDYFWIATNAADQVNANEYWSTQIGRVTFQSNTTIDYKDIKRLSSISSANKNGTPAFKLARADAALSSTPTANRTDNGKQRILLMSSDSTNADGTYQLTAYNSDTINTKLDQSSTNYLGCDKLTSSVVSTYKIKNKQDKFVIPNGSWQGLEFADNNMVYISGGQKGDTPKVIRGNWRFTQAKTVSLSGFSDTANVETEGIQLKGSQVLIGLEFHGGSDTPHTVYSFDKSAFD</sequence>
<dbReference type="RefSeq" id="WP_057962107.1">
    <property type="nucleotide sequence ID" value="NZ_BDGB01000029.1"/>
</dbReference>
<protein>
    <submittedName>
        <fullName evidence="1">DNA gyrase subunit B</fullName>
    </submittedName>
</protein>
<reference evidence="1 3" key="1">
    <citation type="journal article" date="2017" name="Biosci Microbiota Food Health">
        <title>Genomic characterization reconfirms the taxonomic status of Lactobacillus parakefiri.</title>
        <authorList>
            <person name="Tanizawa Y."/>
            <person name="Kobayashi H."/>
            <person name="Kaminuma E."/>
            <person name="Sakamoto M."/>
            <person name="Ohkuma M."/>
            <person name="Nakamura Y."/>
            <person name="Arita M."/>
            <person name="Tohno M."/>
        </authorList>
    </citation>
    <scope>NUCLEOTIDE SEQUENCE [LARGE SCALE GENOMIC DNA]</scope>
    <source>
        <strain evidence="1 3">JCM 8573</strain>
    </source>
</reference>
<dbReference type="OrthoDB" id="2297060at2"/>
<accession>A0A224VE33</accession>
<dbReference type="AlphaFoldDB" id="A0A224VE33"/>
<evidence type="ECO:0000313" key="2">
    <source>
        <dbReference type="EMBL" id="TDG94825.1"/>
    </source>
</evidence>
<dbReference type="EMBL" id="PUFL01000009">
    <property type="protein sequence ID" value="TDG94825.1"/>
    <property type="molecule type" value="Genomic_DNA"/>
</dbReference>
<gene>
    <name evidence="1" type="primary">gyrB_2</name>
    <name evidence="2" type="ORF">C5L28_000864</name>
    <name evidence="1" type="ORF">LPKJCM_00473</name>
</gene>
<name>A0A224VE33_9LACO</name>
<dbReference type="Proteomes" id="UP000214739">
    <property type="component" value="Unassembled WGS sequence"/>
</dbReference>
<organism evidence="1 3">
    <name type="scientific">Lentilactobacillus parakefiri</name>
    <dbReference type="NCBI Taxonomy" id="152332"/>
    <lineage>
        <taxon>Bacteria</taxon>
        <taxon>Bacillati</taxon>
        <taxon>Bacillota</taxon>
        <taxon>Bacilli</taxon>
        <taxon>Lactobacillales</taxon>
        <taxon>Lactobacillaceae</taxon>
        <taxon>Lentilactobacillus</taxon>
    </lineage>
</organism>
<proteinExistence type="predicted"/>
<keyword evidence="4" id="KW-1185">Reference proteome</keyword>
<reference evidence="2 4" key="2">
    <citation type="journal article" date="2019" name="Appl. Microbiol. Biotechnol.">
        <title>Uncovering carbohydrate metabolism through a genotype-phenotype association study of 56 lactic acid bacteria genomes.</title>
        <authorList>
            <person name="Buron-Moles G."/>
            <person name="Chailyan A."/>
            <person name="Dolejs I."/>
            <person name="Forster J."/>
            <person name="Miks M.H."/>
        </authorList>
    </citation>
    <scope>NUCLEOTIDE SEQUENCE [LARGE SCALE GENOMIC DNA]</scope>
    <source>
        <strain evidence="2 4">DSM 10551</strain>
    </source>
</reference>
<dbReference type="Proteomes" id="UP000294668">
    <property type="component" value="Unassembled WGS sequence"/>
</dbReference>
<evidence type="ECO:0000313" key="1">
    <source>
        <dbReference type="EMBL" id="GAW71393.1"/>
    </source>
</evidence>
<dbReference type="EMBL" id="BDGB01000029">
    <property type="protein sequence ID" value="GAW71393.1"/>
    <property type="molecule type" value="Genomic_DNA"/>
</dbReference>
<comment type="caution">
    <text evidence="1">The sequence shown here is derived from an EMBL/GenBank/DDBJ whole genome shotgun (WGS) entry which is preliminary data.</text>
</comment>